<keyword evidence="5" id="KW-0805">Transcription regulation</keyword>
<keyword evidence="12" id="KW-0969">Cilium</keyword>
<evidence type="ECO:0000313" key="11">
    <source>
        <dbReference type="EMBL" id="MTD26961.1"/>
    </source>
</evidence>
<keyword evidence="6" id="KW-0804">Transcription</keyword>
<protein>
    <recommendedName>
        <fullName evidence="2">Negative regulator of flagellin synthesis</fullName>
    </recommendedName>
    <alternativeName>
        <fullName evidence="8">Anti-sigma-28 factor</fullName>
    </alternativeName>
</protein>
<organism evidence="12 13">
    <name type="scientific">Erwinia sorbitola</name>
    <dbReference type="NCBI Taxonomy" id="2681984"/>
    <lineage>
        <taxon>Bacteria</taxon>
        <taxon>Pseudomonadati</taxon>
        <taxon>Pseudomonadota</taxon>
        <taxon>Gammaproteobacteria</taxon>
        <taxon>Enterobacterales</taxon>
        <taxon>Erwiniaceae</taxon>
        <taxon>Erwinia</taxon>
    </lineage>
</organism>
<dbReference type="EMBL" id="WLZX01000002">
    <property type="protein sequence ID" value="MTD26961.1"/>
    <property type="molecule type" value="Genomic_DNA"/>
</dbReference>
<dbReference type="Proteomes" id="UP000480164">
    <property type="component" value="Unassembled WGS sequence"/>
</dbReference>
<reference evidence="12 13" key="2">
    <citation type="submission" date="2019-12" db="EMBL/GenBank/DDBJ databases">
        <title>Erwinia sp. nov., isolated from droppings of birds in the Qinghai-Tiebt plateau of China.</title>
        <authorList>
            <person name="Ge Y."/>
        </authorList>
    </citation>
    <scope>NUCLEOTIDE SEQUENCE [LARGE SCALE GENOMIC DNA]</scope>
    <source>
        <strain evidence="12 13">J780</strain>
    </source>
</reference>
<feature type="domain" description="Anti-sigma-28 factor FlgM C-terminal" evidence="10">
    <location>
        <begin position="34"/>
        <end position="83"/>
    </location>
</feature>
<dbReference type="InterPro" id="IPR007412">
    <property type="entry name" value="FlgM"/>
</dbReference>
<dbReference type="InterPro" id="IPR031316">
    <property type="entry name" value="FlgM_C"/>
</dbReference>
<accession>A0A6I6EF57</accession>
<keyword evidence="12" id="KW-0282">Flagellum</keyword>
<evidence type="ECO:0000256" key="2">
    <source>
        <dbReference type="ARBA" id="ARBA00017823"/>
    </source>
</evidence>
<evidence type="ECO:0000313" key="12">
    <source>
        <dbReference type="EMBL" id="QGU88524.1"/>
    </source>
</evidence>
<evidence type="ECO:0000259" key="10">
    <source>
        <dbReference type="Pfam" id="PF04316"/>
    </source>
</evidence>
<dbReference type="EMBL" id="CP046509">
    <property type="protein sequence ID" value="QGU88524.1"/>
    <property type="molecule type" value="Genomic_DNA"/>
</dbReference>
<dbReference type="Pfam" id="PF04316">
    <property type="entry name" value="FlgM"/>
    <property type="match status" value="1"/>
</dbReference>
<evidence type="ECO:0000256" key="4">
    <source>
        <dbReference type="ARBA" id="ARBA00022795"/>
    </source>
</evidence>
<reference evidence="11 14" key="1">
    <citation type="submission" date="2019-11" db="EMBL/GenBank/DDBJ databases">
        <title>Erwinia sp. nov., isolated from feces of birds in Tibet plateau of China.</title>
        <authorList>
            <person name="Ge Y."/>
        </authorList>
    </citation>
    <scope>NUCLEOTIDE SEQUENCE [LARGE SCALE GENOMIC DNA]</scope>
    <source>
        <strain evidence="11 14">J316</strain>
    </source>
</reference>
<evidence type="ECO:0000256" key="1">
    <source>
        <dbReference type="ARBA" id="ARBA00005322"/>
    </source>
</evidence>
<dbReference type="GO" id="GO:0045892">
    <property type="term" value="P:negative regulation of DNA-templated transcription"/>
    <property type="evidence" value="ECO:0007669"/>
    <property type="project" value="InterPro"/>
</dbReference>
<comment type="function">
    <text evidence="7">Responsible for the coupling of flagellin expression to flagellar assembly by preventing expression of the flagellin genes when a component of the middle class of proteins is defective. It negatively regulates flagellar genes by inhibiting the activity of FliA by directly binding to FliA.</text>
</comment>
<proteinExistence type="inferred from homology"/>
<evidence type="ECO:0000256" key="9">
    <source>
        <dbReference type="SAM" id="MobiDB-lite"/>
    </source>
</evidence>
<gene>
    <name evidence="12" type="primary">flgM</name>
    <name evidence="11" type="ORF">GK011_08425</name>
    <name evidence="12" type="ORF">GN242_15435</name>
</gene>
<evidence type="ECO:0000256" key="3">
    <source>
        <dbReference type="ARBA" id="ARBA00022491"/>
    </source>
</evidence>
<keyword evidence="4" id="KW-1005">Bacterial flagellum biogenesis</keyword>
<evidence type="ECO:0000313" key="14">
    <source>
        <dbReference type="Proteomes" id="UP000480164"/>
    </source>
</evidence>
<accession>A0A6L6GMC8</accession>
<evidence type="ECO:0000256" key="5">
    <source>
        <dbReference type="ARBA" id="ARBA00023015"/>
    </source>
</evidence>
<dbReference type="KEGG" id="erwi:GN242_15435"/>
<keyword evidence="3" id="KW-0678">Repressor</keyword>
<dbReference type="InterPro" id="IPR035890">
    <property type="entry name" value="Anti-sigma-28_factor_FlgM_sf"/>
</dbReference>
<dbReference type="GO" id="GO:0044781">
    <property type="term" value="P:bacterial-type flagellum organization"/>
    <property type="evidence" value="ECO:0007669"/>
    <property type="project" value="UniProtKB-KW"/>
</dbReference>
<feature type="region of interest" description="Disordered" evidence="9">
    <location>
        <begin position="1"/>
        <end position="25"/>
    </location>
</feature>
<dbReference type="AlphaFoldDB" id="A0A6I6EF57"/>
<name>A0A6I6EF57_9GAMM</name>
<evidence type="ECO:0000256" key="8">
    <source>
        <dbReference type="ARBA" id="ARBA00030117"/>
    </source>
</evidence>
<evidence type="ECO:0000313" key="13">
    <source>
        <dbReference type="Proteomes" id="UP000424752"/>
    </source>
</evidence>
<dbReference type="NCBIfam" id="TIGR03824">
    <property type="entry name" value="FlgM_jcvi"/>
    <property type="match status" value="1"/>
</dbReference>
<dbReference type="Proteomes" id="UP000424752">
    <property type="component" value="Chromosome"/>
</dbReference>
<dbReference type="RefSeq" id="WP_154752245.1">
    <property type="nucleotide sequence ID" value="NZ_CP046509.1"/>
</dbReference>
<comment type="similarity">
    <text evidence="1">Belongs to the FlgM family.</text>
</comment>
<keyword evidence="14" id="KW-1185">Reference proteome</keyword>
<keyword evidence="12" id="KW-0966">Cell projection</keyword>
<evidence type="ECO:0000256" key="6">
    <source>
        <dbReference type="ARBA" id="ARBA00023163"/>
    </source>
</evidence>
<dbReference type="SUPFAM" id="SSF101498">
    <property type="entry name" value="Anti-sigma factor FlgM"/>
    <property type="match status" value="1"/>
</dbReference>
<sequence>MKITSNPLVAGGPLQSAPKSSAAESMKTATVAASAAAGPISQAQQTLREMPDVDNQRIAELKTAISQGELDLDPQSLSRSMMDYFRR</sequence>
<evidence type="ECO:0000256" key="7">
    <source>
        <dbReference type="ARBA" id="ARBA00024739"/>
    </source>
</evidence>